<dbReference type="Gene3D" id="1.10.10.10">
    <property type="entry name" value="Winged helix-like DNA-binding domain superfamily/Winged helix DNA-binding domain"/>
    <property type="match status" value="1"/>
</dbReference>
<feature type="domain" description="IclR-ED" evidence="6">
    <location>
        <begin position="93"/>
        <end position="276"/>
    </location>
</feature>
<dbReference type="GO" id="GO:0003677">
    <property type="term" value="F:DNA binding"/>
    <property type="evidence" value="ECO:0007669"/>
    <property type="project" value="UniProtKB-KW"/>
</dbReference>
<accession>A0A5C8PIJ3</accession>
<sequence>MRRRHKAKAAGGGSAASGKTGRKKTDPRFNTALARGLDILRSFRQSETYLGNAELAQRTGVPKATVSRLTFTLSELGYLKYLEDIGKYELAPGVLSLGFAVLANTEIHVLARPLLQELARESGGTAALGSRDGLSMVYMEYARGEAAVYRNVSIGMRIPIISTSMGWACLHGLPAVERAAVLDQIRQANPVDWPRIQRRIQRASRDVHEQGFCLGLGEYTQGINSAGVPLLHPNGATTLALNLTGPMFVLTKEKLEQTWGPRLVDIARRLRGELPHGSRPASG</sequence>
<dbReference type="AlphaFoldDB" id="A0A5C8PIJ3"/>
<evidence type="ECO:0000259" key="6">
    <source>
        <dbReference type="PROSITE" id="PS51078"/>
    </source>
</evidence>
<dbReference type="GO" id="GO:0045892">
    <property type="term" value="P:negative regulation of DNA-templated transcription"/>
    <property type="evidence" value="ECO:0007669"/>
    <property type="project" value="TreeGrafter"/>
</dbReference>
<dbReference type="PANTHER" id="PTHR30136">
    <property type="entry name" value="HELIX-TURN-HELIX TRANSCRIPTIONAL REGULATOR, ICLR FAMILY"/>
    <property type="match status" value="1"/>
</dbReference>
<keyword evidence="1" id="KW-0805">Transcription regulation</keyword>
<keyword evidence="3" id="KW-0804">Transcription</keyword>
<evidence type="ECO:0000256" key="3">
    <source>
        <dbReference type="ARBA" id="ARBA00023163"/>
    </source>
</evidence>
<feature type="region of interest" description="Disordered" evidence="4">
    <location>
        <begin position="1"/>
        <end position="27"/>
    </location>
</feature>
<organism evidence="7 8">
    <name type="scientific">Vineibacter terrae</name>
    <dbReference type="NCBI Taxonomy" id="2586908"/>
    <lineage>
        <taxon>Bacteria</taxon>
        <taxon>Pseudomonadati</taxon>
        <taxon>Pseudomonadota</taxon>
        <taxon>Alphaproteobacteria</taxon>
        <taxon>Hyphomicrobiales</taxon>
        <taxon>Vineibacter</taxon>
    </lineage>
</organism>
<dbReference type="PROSITE" id="PS51077">
    <property type="entry name" value="HTH_ICLR"/>
    <property type="match status" value="1"/>
</dbReference>
<evidence type="ECO:0000259" key="5">
    <source>
        <dbReference type="PROSITE" id="PS51077"/>
    </source>
</evidence>
<name>A0A5C8PIJ3_9HYPH</name>
<dbReference type="EMBL" id="VDUZ01000025">
    <property type="protein sequence ID" value="TXL73461.1"/>
    <property type="molecule type" value="Genomic_DNA"/>
</dbReference>
<dbReference type="InterPro" id="IPR050707">
    <property type="entry name" value="HTH_MetabolicPath_Reg"/>
</dbReference>
<comment type="caution">
    <text evidence="7">The sequence shown here is derived from an EMBL/GenBank/DDBJ whole genome shotgun (WGS) entry which is preliminary data.</text>
</comment>
<evidence type="ECO:0000256" key="4">
    <source>
        <dbReference type="SAM" id="MobiDB-lite"/>
    </source>
</evidence>
<dbReference type="PANTHER" id="PTHR30136:SF33">
    <property type="entry name" value="TRANSCRIPTIONAL REGULATORY PROTEIN"/>
    <property type="match status" value="1"/>
</dbReference>
<dbReference type="InterPro" id="IPR014757">
    <property type="entry name" value="Tscrpt_reg_IclR_C"/>
</dbReference>
<dbReference type="PROSITE" id="PS51078">
    <property type="entry name" value="ICLR_ED"/>
    <property type="match status" value="1"/>
</dbReference>
<dbReference type="SMART" id="SM00346">
    <property type="entry name" value="HTH_ICLR"/>
    <property type="match status" value="1"/>
</dbReference>
<keyword evidence="8" id="KW-1185">Reference proteome</keyword>
<proteinExistence type="predicted"/>
<evidence type="ECO:0000256" key="2">
    <source>
        <dbReference type="ARBA" id="ARBA00023125"/>
    </source>
</evidence>
<dbReference type="OrthoDB" id="9807558at2"/>
<dbReference type="InterPro" id="IPR005471">
    <property type="entry name" value="Tscrpt_reg_IclR_N"/>
</dbReference>
<dbReference type="Gene3D" id="3.30.450.40">
    <property type="match status" value="1"/>
</dbReference>
<dbReference type="InterPro" id="IPR036388">
    <property type="entry name" value="WH-like_DNA-bd_sf"/>
</dbReference>
<protein>
    <submittedName>
        <fullName evidence="7">IclR family transcriptional regulator</fullName>
    </submittedName>
</protein>
<dbReference type="InterPro" id="IPR029016">
    <property type="entry name" value="GAF-like_dom_sf"/>
</dbReference>
<dbReference type="Pfam" id="PF09339">
    <property type="entry name" value="HTH_IclR"/>
    <property type="match status" value="1"/>
</dbReference>
<gene>
    <name evidence="7" type="ORF">FHP25_21255</name>
</gene>
<reference evidence="7 8" key="1">
    <citation type="submission" date="2019-06" db="EMBL/GenBank/DDBJ databases">
        <title>New taxonomy in bacterial strain CC-CFT640, isolated from vineyard.</title>
        <authorList>
            <person name="Lin S.-Y."/>
            <person name="Tsai C.-F."/>
            <person name="Young C.-C."/>
        </authorList>
    </citation>
    <scope>NUCLEOTIDE SEQUENCE [LARGE SCALE GENOMIC DNA]</scope>
    <source>
        <strain evidence="7 8">CC-CFT640</strain>
    </source>
</reference>
<evidence type="ECO:0000256" key="1">
    <source>
        <dbReference type="ARBA" id="ARBA00023015"/>
    </source>
</evidence>
<feature type="domain" description="HTH iclR-type" evidence="5">
    <location>
        <begin position="30"/>
        <end position="92"/>
    </location>
</feature>
<evidence type="ECO:0000313" key="8">
    <source>
        <dbReference type="Proteomes" id="UP000321638"/>
    </source>
</evidence>
<dbReference type="SUPFAM" id="SSF55781">
    <property type="entry name" value="GAF domain-like"/>
    <property type="match status" value="1"/>
</dbReference>
<dbReference type="InterPro" id="IPR036390">
    <property type="entry name" value="WH_DNA-bd_sf"/>
</dbReference>
<dbReference type="SUPFAM" id="SSF46785">
    <property type="entry name" value="Winged helix' DNA-binding domain"/>
    <property type="match status" value="1"/>
</dbReference>
<keyword evidence="2" id="KW-0238">DNA-binding</keyword>
<dbReference type="Proteomes" id="UP000321638">
    <property type="component" value="Unassembled WGS sequence"/>
</dbReference>
<dbReference type="RefSeq" id="WP_147848983.1">
    <property type="nucleotide sequence ID" value="NZ_VDUZ01000025.1"/>
</dbReference>
<evidence type="ECO:0000313" key="7">
    <source>
        <dbReference type="EMBL" id="TXL73461.1"/>
    </source>
</evidence>
<dbReference type="GO" id="GO:0003700">
    <property type="term" value="F:DNA-binding transcription factor activity"/>
    <property type="evidence" value="ECO:0007669"/>
    <property type="project" value="TreeGrafter"/>
</dbReference>
<dbReference type="Pfam" id="PF01614">
    <property type="entry name" value="IclR_C"/>
    <property type="match status" value="1"/>
</dbReference>